<proteinExistence type="inferred from homology"/>
<dbReference type="PANTHER" id="PTHR35011">
    <property type="entry name" value="2,3-DIKETO-L-GULONATE TRAP TRANSPORTER SMALL PERMEASE PROTEIN YIAM"/>
    <property type="match status" value="1"/>
</dbReference>
<feature type="domain" description="Tripartite ATP-independent periplasmic transporters DctQ component" evidence="11">
    <location>
        <begin position="258"/>
        <end position="387"/>
    </location>
</feature>
<comment type="subcellular location">
    <subcellularLocation>
        <location evidence="1 9">Cell inner membrane</location>
        <topology evidence="1 9">Multi-pass membrane protein</topology>
    </subcellularLocation>
</comment>
<keyword evidence="10" id="KW-0175">Coiled coil</keyword>
<feature type="transmembrane region" description="Helical" evidence="9">
    <location>
        <begin position="318"/>
        <end position="340"/>
    </location>
</feature>
<evidence type="ECO:0000256" key="6">
    <source>
        <dbReference type="ARBA" id="ARBA00022989"/>
    </source>
</evidence>
<keyword evidence="6 9" id="KW-1133">Transmembrane helix</keyword>
<dbReference type="GO" id="GO:0022857">
    <property type="term" value="F:transmembrane transporter activity"/>
    <property type="evidence" value="ECO:0007669"/>
    <property type="project" value="UniProtKB-UniRule"/>
</dbReference>
<dbReference type="EMBL" id="DRKP01000086">
    <property type="protein sequence ID" value="HEB96313.1"/>
    <property type="molecule type" value="Genomic_DNA"/>
</dbReference>
<comment type="function">
    <text evidence="9">Part of the tripartite ATP-independent periplasmic (TRAP) transport system.</text>
</comment>
<evidence type="ECO:0000256" key="7">
    <source>
        <dbReference type="ARBA" id="ARBA00023136"/>
    </source>
</evidence>
<dbReference type="Proteomes" id="UP000886251">
    <property type="component" value="Unassembled WGS sequence"/>
</dbReference>
<sequence length="406" mass="45414">MRSLPALPAALSTGSDAHAPHHAESDHMPELNFVLPHWLYWGGLIGFPLVTYWIYHARREEAGGTARASLPLAYFLLLVGGFMGVHRLYLKSRWAIAFILVFVAILFVNVEVRDVRNQISDAHNQVRLAQLRIDRAEKAIARGRNNAEQKMEQARAAMEDAKEGQAGADEKGERIEILSMALGALSVLLILIDALLLPGLVRKANEEGESGPAPGFECPLVEAEHDDGKEPFLFNRMVSHINGVVGELVAYWSVLAVFVYYYEVIARYVFNSPTNWAHEAMFLMFGMQYLLAGGFVLREGAHVRVDVLYMHLPKRGKALLDILTSVFFFIFTLTLIWTGWTFFMDSYEVNEVSFTEWAVQYWPIKFALPLGGALLLLQGIAQLVKDIAVLIDPGVAELDTEVRPEG</sequence>
<dbReference type="GO" id="GO:0005886">
    <property type="term" value="C:plasma membrane"/>
    <property type="evidence" value="ECO:0007669"/>
    <property type="project" value="UniProtKB-SubCell"/>
</dbReference>
<feature type="transmembrane region" description="Helical" evidence="9">
    <location>
        <begin position="360"/>
        <end position="377"/>
    </location>
</feature>
<evidence type="ECO:0000256" key="10">
    <source>
        <dbReference type="SAM" id="Coils"/>
    </source>
</evidence>
<dbReference type="Pfam" id="PF04290">
    <property type="entry name" value="DctQ"/>
    <property type="match status" value="1"/>
</dbReference>
<evidence type="ECO:0000256" key="3">
    <source>
        <dbReference type="ARBA" id="ARBA00022475"/>
    </source>
</evidence>
<comment type="caution">
    <text evidence="12">The sequence shown here is derived from an EMBL/GenBank/DDBJ whole genome shotgun (WGS) entry which is preliminary data.</text>
</comment>
<evidence type="ECO:0000256" key="4">
    <source>
        <dbReference type="ARBA" id="ARBA00022519"/>
    </source>
</evidence>
<evidence type="ECO:0000256" key="9">
    <source>
        <dbReference type="RuleBase" id="RU369079"/>
    </source>
</evidence>
<keyword evidence="4 9" id="KW-0997">Cell inner membrane</keyword>
<dbReference type="AlphaFoldDB" id="A0A831RMP4"/>
<evidence type="ECO:0000256" key="8">
    <source>
        <dbReference type="ARBA" id="ARBA00038436"/>
    </source>
</evidence>
<evidence type="ECO:0000259" key="11">
    <source>
        <dbReference type="Pfam" id="PF04290"/>
    </source>
</evidence>
<evidence type="ECO:0000256" key="2">
    <source>
        <dbReference type="ARBA" id="ARBA00022448"/>
    </source>
</evidence>
<protein>
    <recommendedName>
        <fullName evidence="9">TRAP transporter small permease protein</fullName>
    </recommendedName>
</protein>
<comment type="subunit">
    <text evidence="9">The complex comprises the extracytoplasmic solute receptor protein and the two transmembrane proteins.</text>
</comment>
<name>A0A831RMP4_9GAMM</name>
<keyword evidence="2 9" id="KW-0813">Transport</keyword>
<dbReference type="InterPro" id="IPR007387">
    <property type="entry name" value="TRAP_DctQ"/>
</dbReference>
<evidence type="ECO:0000256" key="5">
    <source>
        <dbReference type="ARBA" id="ARBA00022692"/>
    </source>
</evidence>
<gene>
    <name evidence="12" type="ORF">ENI96_07765</name>
</gene>
<feature type="transmembrane region" description="Helical" evidence="9">
    <location>
        <begin position="280"/>
        <end position="297"/>
    </location>
</feature>
<keyword evidence="5 9" id="KW-0812">Transmembrane</keyword>
<comment type="caution">
    <text evidence="9">Lacks conserved residue(s) required for the propagation of feature annotation.</text>
</comment>
<feature type="coiled-coil region" evidence="10">
    <location>
        <begin position="119"/>
        <end position="164"/>
    </location>
</feature>
<keyword evidence="3" id="KW-1003">Cell membrane</keyword>
<evidence type="ECO:0000313" key="13">
    <source>
        <dbReference type="Proteomes" id="UP000886251"/>
    </source>
</evidence>
<reference evidence="12" key="1">
    <citation type="journal article" date="2020" name="mSystems">
        <title>Genome- and Community-Level Interaction Insights into Carbon Utilization and Element Cycling Functions of Hydrothermarchaeota in Hydrothermal Sediment.</title>
        <authorList>
            <person name="Zhou Z."/>
            <person name="Liu Y."/>
            <person name="Xu W."/>
            <person name="Pan J."/>
            <person name="Luo Z.H."/>
            <person name="Li M."/>
        </authorList>
    </citation>
    <scope>NUCLEOTIDE SEQUENCE [LARGE SCALE GENOMIC DNA]</scope>
    <source>
        <strain evidence="12">HyVt-443</strain>
    </source>
</reference>
<keyword evidence="7 9" id="KW-0472">Membrane</keyword>
<dbReference type="PANTHER" id="PTHR35011:SF4">
    <property type="entry name" value="SLL1102 PROTEIN"/>
    <property type="match status" value="1"/>
</dbReference>
<evidence type="ECO:0000256" key="1">
    <source>
        <dbReference type="ARBA" id="ARBA00004429"/>
    </source>
</evidence>
<feature type="transmembrane region" description="Helical" evidence="9">
    <location>
        <begin position="67"/>
        <end position="86"/>
    </location>
</feature>
<comment type="similarity">
    <text evidence="8 9">Belongs to the TRAP transporter small permease family.</text>
</comment>
<accession>A0A831RMP4</accession>
<evidence type="ECO:0000313" key="12">
    <source>
        <dbReference type="EMBL" id="HEB96313.1"/>
    </source>
</evidence>
<organism evidence="12 13">
    <name type="scientific">Sedimenticola thiotaurini</name>
    <dbReference type="NCBI Taxonomy" id="1543721"/>
    <lineage>
        <taxon>Bacteria</taxon>
        <taxon>Pseudomonadati</taxon>
        <taxon>Pseudomonadota</taxon>
        <taxon>Gammaproteobacteria</taxon>
        <taxon>Chromatiales</taxon>
        <taxon>Sedimenticolaceae</taxon>
        <taxon>Sedimenticola</taxon>
    </lineage>
</organism>
<dbReference type="InterPro" id="IPR055348">
    <property type="entry name" value="DctQ"/>
</dbReference>
<feature type="transmembrane region" description="Helical" evidence="9">
    <location>
        <begin position="92"/>
        <end position="110"/>
    </location>
</feature>
<feature type="transmembrane region" description="Helical" evidence="9">
    <location>
        <begin position="33"/>
        <end position="55"/>
    </location>
</feature>